<dbReference type="AlphaFoldDB" id="A0A6A5CC25"/>
<proteinExistence type="predicted"/>
<organism evidence="3 4">
    <name type="scientific">Naegleria fowleri</name>
    <name type="common">Brain eating amoeba</name>
    <dbReference type="NCBI Taxonomy" id="5763"/>
    <lineage>
        <taxon>Eukaryota</taxon>
        <taxon>Discoba</taxon>
        <taxon>Heterolobosea</taxon>
        <taxon>Tetramitia</taxon>
        <taxon>Eutetramitia</taxon>
        <taxon>Vahlkampfiidae</taxon>
        <taxon>Naegleria</taxon>
    </lineage>
</organism>
<feature type="coiled-coil region" evidence="1">
    <location>
        <begin position="517"/>
        <end position="787"/>
    </location>
</feature>
<feature type="compositionally biased region" description="Low complexity" evidence="2">
    <location>
        <begin position="50"/>
        <end position="64"/>
    </location>
</feature>
<keyword evidence="1" id="KW-0175">Coiled coil</keyword>
<dbReference type="VEuPathDB" id="AmoebaDB:NfTy_015390"/>
<sequence>MIQDHHELAISSVPTNNNNGSNRRTTTGTPSSNRPSSMRFKSPESDPSHSCDSSVMSNSSNSSSSTCCCDLTESDSSNRFGIYLANSGSLIHDDQSSVESSSLIFKRGIDVIEFISRTLQVHADEVLVIDRNGKKLKNDSICSEIFKNSDQLFVFIAKTWRDNILKACLEIKEQQSKESITNSAQQLFQDLLDGCMKQYDAIQSIVKYFNSMKDKSQCIIETIKKRTPELQHMNLSKLKNIYVNNNLGKPKSLNEHFNNVEEQMKAFIEKFNTRLEELNKTSIGISLNKDKIENLFLEIAAGKDDPSKWMNCIIELRHILNSILRSDIYQQFSNLSKLSNTQSILGHFYPRFKAMDHMDEIYELTRLELFQRNVFCGRLQTTIDELNKLIKQENERRISFTTMIKDFEKTHAYRYLCSLVPRMNHRVQEIEQQLNQTPDIELSESEFNSILVKYNSLYEQYKIKYSFPEIEEASCYSMLTFKTLSSIEQIKSSKDNFEENSMKKNFEQDYLESVTEIQNLTMEIDSLKSEIDRFKQYNHNLQLELRNKHELEMEIQKLKTKITSIEKEHHSALNENESFRTKIVDSENQLAILRTQVSSMTEKYSLLQEQYQSLQHENEQMTEKCKQVSENYDKLQNKHQDDIEKLRNNVSDLEKKASDMLEHESQLKKQISDLQNENQSLTKKYEEHKKQLESTMSSQNEEIVNFKKKLDVLEYENREIVHKHEITSANEESERLILEKKVETLNQKLEMAQVKVKDLTESHATEMESLRKLLEECECSRRETESRNVQFSLEIHHLASEIQKSKEENYLQEAKTVNCLAVLDILLNELMAFLVHHNDLCQRFPNLGARAQDISSLHEQLELRKVLENMNKECVDYTVVSKIKDVVRLILQELDQSTENIIPNQR</sequence>
<evidence type="ECO:0000256" key="2">
    <source>
        <dbReference type="SAM" id="MobiDB-lite"/>
    </source>
</evidence>
<dbReference type="PANTHER" id="PTHR43049:SF1">
    <property type="entry name" value="EARLY ENDOSOME ANTIGEN"/>
    <property type="match status" value="1"/>
</dbReference>
<feature type="compositionally biased region" description="Low complexity" evidence="2">
    <location>
        <begin position="14"/>
        <end position="37"/>
    </location>
</feature>
<dbReference type="EMBL" id="VFQX01000007">
    <property type="protein sequence ID" value="KAF0982895.1"/>
    <property type="molecule type" value="Genomic_DNA"/>
</dbReference>
<evidence type="ECO:0000313" key="3">
    <source>
        <dbReference type="EMBL" id="KAF0982895.1"/>
    </source>
</evidence>
<dbReference type="VEuPathDB" id="AmoebaDB:FDP41_010874"/>
<comment type="caution">
    <text evidence="3">The sequence shown here is derived from an EMBL/GenBank/DDBJ whole genome shotgun (WGS) entry which is preliminary data.</text>
</comment>
<dbReference type="OrthoDB" id="28818at2759"/>
<dbReference type="Proteomes" id="UP000444721">
    <property type="component" value="Unassembled WGS sequence"/>
</dbReference>
<dbReference type="RefSeq" id="XP_044567608.1">
    <property type="nucleotide sequence ID" value="XM_044701219.1"/>
</dbReference>
<evidence type="ECO:0000313" key="4">
    <source>
        <dbReference type="Proteomes" id="UP000444721"/>
    </source>
</evidence>
<dbReference type="OMA" id="THAYRYL"/>
<feature type="region of interest" description="Disordered" evidence="2">
    <location>
        <begin position="1"/>
        <end position="64"/>
    </location>
</feature>
<protein>
    <submittedName>
        <fullName evidence="3">Uncharacterized protein</fullName>
    </submittedName>
</protein>
<name>A0A6A5CC25_NAEFO</name>
<dbReference type="VEuPathDB" id="AmoebaDB:NF0025290"/>
<keyword evidence="4" id="KW-1185">Reference proteome</keyword>
<dbReference type="GeneID" id="68118089"/>
<evidence type="ECO:0000256" key="1">
    <source>
        <dbReference type="SAM" id="Coils"/>
    </source>
</evidence>
<dbReference type="PANTHER" id="PTHR43049">
    <property type="entry name" value="EARLY ENDOSOME ANTIGEN"/>
    <property type="match status" value="1"/>
</dbReference>
<reference evidence="3 4" key="1">
    <citation type="journal article" date="2019" name="Sci. Rep.">
        <title>Nanopore sequencing improves the draft genome of the human pathogenic amoeba Naegleria fowleri.</title>
        <authorList>
            <person name="Liechti N."/>
            <person name="Schurch N."/>
            <person name="Bruggmann R."/>
            <person name="Wittwer M."/>
        </authorList>
    </citation>
    <scope>NUCLEOTIDE SEQUENCE [LARGE SCALE GENOMIC DNA]</scope>
    <source>
        <strain evidence="3 4">ATCC 30894</strain>
    </source>
</reference>
<dbReference type="Gene3D" id="1.10.287.1490">
    <property type="match status" value="1"/>
</dbReference>
<accession>A0A6A5CC25</accession>
<gene>
    <name evidence="3" type="ORF">FDP41_010874</name>
</gene>